<dbReference type="RefSeq" id="WP_127843959.1">
    <property type="nucleotide sequence ID" value="NZ_QGDV01000004.1"/>
</dbReference>
<feature type="compositionally biased region" description="Low complexity" evidence="1">
    <location>
        <begin position="268"/>
        <end position="285"/>
    </location>
</feature>
<comment type="caution">
    <text evidence="2">The sequence shown here is derived from an EMBL/GenBank/DDBJ whole genome shotgun (WGS) entry which is preliminary data.</text>
</comment>
<name>A0ABX5LF31_9MICO</name>
<evidence type="ECO:0000313" key="3">
    <source>
        <dbReference type="Proteomes" id="UP000245674"/>
    </source>
</evidence>
<gene>
    <name evidence="2" type="ORF">B0H03_104168</name>
</gene>
<evidence type="ECO:0000256" key="1">
    <source>
        <dbReference type="SAM" id="MobiDB-lite"/>
    </source>
</evidence>
<dbReference type="EMBL" id="QGDV01000004">
    <property type="protein sequence ID" value="PWJ64801.1"/>
    <property type="molecule type" value="Genomic_DNA"/>
</dbReference>
<organism evidence="2 3">
    <name type="scientific">Rathayibacter iranicus NCPPB 2253 = VKM Ac-1602</name>
    <dbReference type="NCBI Taxonomy" id="1328868"/>
    <lineage>
        <taxon>Bacteria</taxon>
        <taxon>Bacillati</taxon>
        <taxon>Actinomycetota</taxon>
        <taxon>Actinomycetes</taxon>
        <taxon>Micrococcales</taxon>
        <taxon>Microbacteriaceae</taxon>
        <taxon>Rathayibacter</taxon>
    </lineage>
</organism>
<reference evidence="2 3" key="1">
    <citation type="submission" date="2018-03" db="EMBL/GenBank/DDBJ databases">
        <title>Genomic Encyclopedia of Type Strains, Phase III (KMG-III): the genomes of soil and plant-associated and newly described type strains.</title>
        <authorList>
            <person name="Whitman W."/>
        </authorList>
    </citation>
    <scope>NUCLEOTIDE SEQUENCE [LARGE SCALE GENOMIC DNA]</scope>
    <source>
        <strain evidence="2 3">VKM Ac-1602</strain>
    </source>
</reference>
<protein>
    <recommendedName>
        <fullName evidence="4">Peptidoglycan binding protein</fullName>
    </recommendedName>
</protein>
<proteinExistence type="predicted"/>
<accession>A0ABX5LF31</accession>
<evidence type="ECO:0000313" key="2">
    <source>
        <dbReference type="EMBL" id="PWJ64801.1"/>
    </source>
</evidence>
<feature type="region of interest" description="Disordered" evidence="1">
    <location>
        <begin position="266"/>
        <end position="285"/>
    </location>
</feature>
<keyword evidence="3" id="KW-1185">Reference proteome</keyword>
<dbReference type="Proteomes" id="UP000245674">
    <property type="component" value="Unassembled WGS sequence"/>
</dbReference>
<evidence type="ECO:0008006" key="4">
    <source>
        <dbReference type="Google" id="ProtNLM"/>
    </source>
</evidence>
<sequence length="362" mass="36623">MSKGRGYGLMILAGIGIASAAFVVGLALAVPPAVPGSVTMTKSTPSKFALTSQTLVDARTVKLSVQQGGKLSVEVPRTGTVTALDCAPGSALSSWQSFIAVDGVHLLSVATTTPLYRDLRVGDSGADVRALQEELMRLGKSVRADGVLGLTAIEIVNARLRELGGPASPSDTIARDSVLWLPVSEGTAASCAVPLGGQVASGTVVATLDPQATGAEVSNAPKDLVPGQRVVVVGELRVPVDESGAVTTPEDVNALRRTTAFRQALHTSDSSGAAGSTAQSDADSGGSVMLDASLELASPLETWAVPPGAIFALRDNRGCTSSEGSNFAVEIVGSELGKSFVVFPDSEAPDSVDAAPEGSGAC</sequence>